<gene>
    <name evidence="6" type="ORF">BGW36DRAFT_376183</name>
</gene>
<evidence type="ECO:0000256" key="5">
    <source>
        <dbReference type="SAM" id="MobiDB-lite"/>
    </source>
</evidence>
<dbReference type="GeneID" id="70246144"/>
<keyword evidence="7" id="KW-1185">Reference proteome</keyword>
<dbReference type="Pfam" id="PF00348">
    <property type="entry name" value="polyprenyl_synt"/>
    <property type="match status" value="1"/>
</dbReference>
<protein>
    <submittedName>
        <fullName evidence="6">Geranylgeranyl diphosphate synthase</fullName>
    </submittedName>
</protein>
<dbReference type="InterPro" id="IPR033749">
    <property type="entry name" value="Polyprenyl_synt_CS"/>
</dbReference>
<dbReference type="GO" id="GO:0043386">
    <property type="term" value="P:mycotoxin biosynthetic process"/>
    <property type="evidence" value="ECO:0007669"/>
    <property type="project" value="UniProtKB-ARBA"/>
</dbReference>
<reference evidence="6" key="1">
    <citation type="submission" date="2021-12" db="EMBL/GenBank/DDBJ databases">
        <title>Convergent genome expansion in fungi linked to evolution of root-endophyte symbiosis.</title>
        <authorList>
            <consortium name="DOE Joint Genome Institute"/>
            <person name="Ke Y.-H."/>
            <person name="Bonito G."/>
            <person name="Liao H.-L."/>
            <person name="Looney B."/>
            <person name="Rojas-Flechas A."/>
            <person name="Nash J."/>
            <person name="Hameed K."/>
            <person name="Schadt C."/>
            <person name="Martin F."/>
            <person name="Crous P.W."/>
            <person name="Miettinen O."/>
            <person name="Magnuson J.K."/>
            <person name="Labbe J."/>
            <person name="Jacobson D."/>
            <person name="Doktycz M.J."/>
            <person name="Veneault-Fourrey C."/>
            <person name="Kuo A."/>
            <person name="Mondo S."/>
            <person name="Calhoun S."/>
            <person name="Riley R."/>
            <person name="Ohm R."/>
            <person name="LaButti K."/>
            <person name="Andreopoulos B."/>
            <person name="Pangilinan J."/>
            <person name="Nolan M."/>
            <person name="Tritt A."/>
            <person name="Clum A."/>
            <person name="Lipzen A."/>
            <person name="Daum C."/>
            <person name="Barry K."/>
            <person name="Grigoriev I.V."/>
            <person name="Vilgalys R."/>
        </authorList>
    </citation>
    <scope>NUCLEOTIDE SEQUENCE</scope>
    <source>
        <strain evidence="6">PMI_201</strain>
    </source>
</reference>
<dbReference type="Gene3D" id="1.10.600.10">
    <property type="entry name" value="Farnesyl Diphosphate Synthase"/>
    <property type="match status" value="1"/>
</dbReference>
<dbReference type="InterPro" id="IPR000092">
    <property type="entry name" value="Polyprenyl_synt"/>
</dbReference>
<evidence type="ECO:0000256" key="2">
    <source>
        <dbReference type="ARBA" id="ARBA00022723"/>
    </source>
</evidence>
<dbReference type="GO" id="GO:0046872">
    <property type="term" value="F:metal ion binding"/>
    <property type="evidence" value="ECO:0007669"/>
    <property type="project" value="UniProtKB-KW"/>
</dbReference>
<keyword evidence="3" id="KW-0460">Magnesium</keyword>
<comment type="similarity">
    <text evidence="4">Belongs to the FPP/GGPP synthase family.</text>
</comment>
<feature type="region of interest" description="Disordered" evidence="5">
    <location>
        <begin position="1"/>
        <end position="63"/>
    </location>
</feature>
<evidence type="ECO:0000313" key="6">
    <source>
        <dbReference type="EMBL" id="KAH8698481.1"/>
    </source>
</evidence>
<sequence>MASEQPQTQSLHSPTAIPPRTSSNGVVNSNPNRNSGLGAISEGEWMSSSKKKHLSTTSKHGRNRSSVDWTVAKDILWSQEKDRILMGPFDYLTQQPGKDIRKQMITAFDAWLKVPESSLAIITKVVTMLHTASLLIDDVEDSSTLRRGSPVAHNIFGTAQTINSANYVYFLALQELQKLKNPTAIDIYTEELLNLHRGQGMDLFWRDTLTCPTEEEYLEMVDNKTGGLFRLAVKLMQAESDTNKDCVPLVNILGLIFQICDDYLNLSDTTYSKNKGLCEDLTEGKFSFPIIHSIRSDPSNVQLINILKQKTKDDEVKLYALKYMESTSSFAYTRKVVGQLRDKAYPMIDAMDGVQDDPNGNREGQLVRDILEKIIELTLKDRGKGK</sequence>
<evidence type="ECO:0000313" key="7">
    <source>
        <dbReference type="Proteomes" id="UP001201262"/>
    </source>
</evidence>
<dbReference type="SUPFAM" id="SSF48576">
    <property type="entry name" value="Terpenoid synthases"/>
    <property type="match status" value="1"/>
</dbReference>
<accession>A0AAD4KXU4</accession>
<dbReference type="Proteomes" id="UP001201262">
    <property type="component" value="Unassembled WGS sequence"/>
</dbReference>
<dbReference type="PROSITE" id="PS00444">
    <property type="entry name" value="POLYPRENYL_SYNTHASE_2"/>
    <property type="match status" value="1"/>
</dbReference>
<dbReference type="PANTHER" id="PTHR12001:SF44">
    <property type="entry name" value="GERANYLGERANYL PYROPHOSPHATE SYNTHASE"/>
    <property type="match status" value="1"/>
</dbReference>
<proteinExistence type="inferred from homology"/>
<dbReference type="SFLD" id="SFLDS00005">
    <property type="entry name" value="Isoprenoid_Synthase_Type_I"/>
    <property type="match status" value="1"/>
</dbReference>
<dbReference type="GO" id="GO:0008299">
    <property type="term" value="P:isoprenoid biosynthetic process"/>
    <property type="evidence" value="ECO:0007669"/>
    <property type="project" value="InterPro"/>
</dbReference>
<feature type="compositionally biased region" description="Basic residues" evidence="5">
    <location>
        <begin position="49"/>
        <end position="63"/>
    </location>
</feature>
<organism evidence="6 7">
    <name type="scientific">Talaromyces proteolyticus</name>
    <dbReference type="NCBI Taxonomy" id="1131652"/>
    <lineage>
        <taxon>Eukaryota</taxon>
        <taxon>Fungi</taxon>
        <taxon>Dikarya</taxon>
        <taxon>Ascomycota</taxon>
        <taxon>Pezizomycotina</taxon>
        <taxon>Eurotiomycetes</taxon>
        <taxon>Eurotiomycetidae</taxon>
        <taxon>Eurotiales</taxon>
        <taxon>Trichocomaceae</taxon>
        <taxon>Talaromyces</taxon>
        <taxon>Talaromyces sect. Bacilispori</taxon>
    </lineage>
</organism>
<dbReference type="PROSITE" id="PS00723">
    <property type="entry name" value="POLYPRENYL_SYNTHASE_1"/>
    <property type="match status" value="1"/>
</dbReference>
<feature type="compositionally biased region" description="Polar residues" evidence="5">
    <location>
        <begin position="1"/>
        <end position="13"/>
    </location>
</feature>
<evidence type="ECO:0000256" key="3">
    <source>
        <dbReference type="ARBA" id="ARBA00022842"/>
    </source>
</evidence>
<feature type="compositionally biased region" description="Polar residues" evidence="5">
    <location>
        <begin position="20"/>
        <end position="35"/>
    </location>
</feature>
<keyword evidence="1 4" id="KW-0808">Transferase</keyword>
<evidence type="ECO:0000256" key="1">
    <source>
        <dbReference type="ARBA" id="ARBA00022679"/>
    </source>
</evidence>
<dbReference type="AlphaFoldDB" id="A0AAD4KXU4"/>
<dbReference type="EMBL" id="JAJTJA010000005">
    <property type="protein sequence ID" value="KAH8698481.1"/>
    <property type="molecule type" value="Genomic_DNA"/>
</dbReference>
<dbReference type="RefSeq" id="XP_046072945.1">
    <property type="nucleotide sequence ID" value="XM_046215857.1"/>
</dbReference>
<comment type="caution">
    <text evidence="6">The sequence shown here is derived from an EMBL/GenBank/DDBJ whole genome shotgun (WGS) entry which is preliminary data.</text>
</comment>
<dbReference type="PANTHER" id="PTHR12001">
    <property type="entry name" value="GERANYLGERANYL PYROPHOSPHATE SYNTHASE"/>
    <property type="match status" value="1"/>
</dbReference>
<name>A0AAD4KXU4_9EURO</name>
<evidence type="ECO:0000256" key="4">
    <source>
        <dbReference type="RuleBase" id="RU004466"/>
    </source>
</evidence>
<dbReference type="InterPro" id="IPR008949">
    <property type="entry name" value="Isoprenoid_synthase_dom_sf"/>
</dbReference>
<dbReference type="GO" id="GO:0004659">
    <property type="term" value="F:prenyltransferase activity"/>
    <property type="evidence" value="ECO:0007669"/>
    <property type="project" value="InterPro"/>
</dbReference>
<keyword evidence="2" id="KW-0479">Metal-binding</keyword>
<dbReference type="CDD" id="cd00685">
    <property type="entry name" value="Trans_IPPS_HT"/>
    <property type="match status" value="1"/>
</dbReference>
<dbReference type="GO" id="GO:0046165">
    <property type="term" value="P:alcohol biosynthetic process"/>
    <property type="evidence" value="ECO:0007669"/>
    <property type="project" value="UniProtKB-ARBA"/>
</dbReference>